<evidence type="ECO:0000256" key="1">
    <source>
        <dbReference type="SAM" id="Phobius"/>
    </source>
</evidence>
<feature type="transmembrane region" description="Helical" evidence="1">
    <location>
        <begin position="50"/>
        <end position="73"/>
    </location>
</feature>
<dbReference type="Proteomes" id="UP000316688">
    <property type="component" value="Unassembled WGS sequence"/>
</dbReference>
<sequence>MKMTTATAAMIGALVRHGRLVRGTMIGLMGLSVLLDVLKPSHYSRFPWDGIPGFTAVFAFLGALLLIGVYKAIGYGLVYRRPDYYAEPDDDTDDHGASGHG</sequence>
<name>A0A557RH41_9GAMM</name>
<feature type="transmembrane region" description="Helical" evidence="1">
    <location>
        <begin position="20"/>
        <end position="38"/>
    </location>
</feature>
<gene>
    <name evidence="2" type="ORF">FPL11_07485</name>
</gene>
<protein>
    <submittedName>
        <fullName evidence="2">Uncharacterized protein</fullName>
    </submittedName>
</protein>
<proteinExistence type="predicted"/>
<organism evidence="2 3">
    <name type="scientific">Spiribacter aquaticus</name>
    <dbReference type="NCBI Taxonomy" id="1935996"/>
    <lineage>
        <taxon>Bacteria</taxon>
        <taxon>Pseudomonadati</taxon>
        <taxon>Pseudomonadota</taxon>
        <taxon>Gammaproteobacteria</taxon>
        <taxon>Chromatiales</taxon>
        <taxon>Ectothiorhodospiraceae</taxon>
        <taxon>Spiribacter</taxon>
    </lineage>
</organism>
<keyword evidence="1" id="KW-1133">Transmembrane helix</keyword>
<evidence type="ECO:0000313" key="3">
    <source>
        <dbReference type="Proteomes" id="UP000316688"/>
    </source>
</evidence>
<comment type="caution">
    <text evidence="2">The sequence shown here is derived from an EMBL/GenBank/DDBJ whole genome shotgun (WGS) entry which is preliminary data.</text>
</comment>
<keyword evidence="3" id="KW-1185">Reference proteome</keyword>
<accession>A0A557RH41</accession>
<dbReference type="RefSeq" id="WP_110882977.1">
    <property type="nucleotide sequence ID" value="NZ_VMKP01000003.1"/>
</dbReference>
<reference evidence="2 3" key="1">
    <citation type="submission" date="2019-07" db="EMBL/GenBank/DDBJ databases">
        <title>Reclasification of Spiribacter aquaticus.</title>
        <authorList>
            <person name="Leon M.J."/>
            <person name="Sanchez-Porro C."/>
            <person name="Ventosa A."/>
        </authorList>
    </citation>
    <scope>NUCLEOTIDE SEQUENCE [LARGE SCALE GENOMIC DNA]</scope>
    <source>
        <strain evidence="2 3">SP30</strain>
    </source>
</reference>
<keyword evidence="1" id="KW-0472">Membrane</keyword>
<evidence type="ECO:0000313" key="2">
    <source>
        <dbReference type="EMBL" id="TVO64489.1"/>
    </source>
</evidence>
<dbReference type="AlphaFoldDB" id="A0A557RH41"/>
<keyword evidence="1" id="KW-0812">Transmembrane</keyword>
<dbReference type="EMBL" id="VMKP01000003">
    <property type="protein sequence ID" value="TVO64489.1"/>
    <property type="molecule type" value="Genomic_DNA"/>
</dbReference>